<comment type="caution">
    <text evidence="9">The sequence shown here is derived from an EMBL/GenBank/DDBJ whole genome shotgun (WGS) entry which is preliminary data.</text>
</comment>
<proteinExistence type="inferred from homology"/>
<feature type="compositionally biased region" description="Polar residues" evidence="7">
    <location>
        <begin position="1"/>
        <end position="14"/>
    </location>
</feature>
<dbReference type="EMBL" id="JBFOLK010000012">
    <property type="protein sequence ID" value="KAL2470799.1"/>
    <property type="molecule type" value="Genomic_DNA"/>
</dbReference>
<dbReference type="GO" id="GO:0003677">
    <property type="term" value="F:DNA binding"/>
    <property type="evidence" value="ECO:0007669"/>
    <property type="project" value="UniProtKB-KW"/>
</dbReference>
<name>A0ABD1Q6N6_9LAMI</name>
<evidence type="ECO:0000256" key="6">
    <source>
        <dbReference type="ARBA" id="ARBA00024343"/>
    </source>
</evidence>
<evidence type="ECO:0000256" key="7">
    <source>
        <dbReference type="SAM" id="MobiDB-lite"/>
    </source>
</evidence>
<keyword evidence="10" id="KW-1185">Reference proteome</keyword>
<feature type="domain" description="AP2/ERF" evidence="8">
    <location>
        <begin position="45"/>
        <end position="86"/>
    </location>
</feature>
<keyword evidence="3" id="KW-0238">DNA-binding</keyword>
<reference evidence="10" key="1">
    <citation type="submission" date="2024-07" db="EMBL/GenBank/DDBJ databases">
        <title>Two chromosome-level genome assemblies of Korean endemic species Abeliophyllum distichum and Forsythia ovata (Oleaceae).</title>
        <authorList>
            <person name="Jang H."/>
        </authorList>
    </citation>
    <scope>NUCLEOTIDE SEQUENCE [LARGE SCALE GENOMIC DNA]</scope>
</reference>
<dbReference type="InterPro" id="IPR051032">
    <property type="entry name" value="AP2/ERF_TF_ERF_subfamily"/>
</dbReference>
<dbReference type="GO" id="GO:0005634">
    <property type="term" value="C:nucleus"/>
    <property type="evidence" value="ECO:0007669"/>
    <property type="project" value="UniProtKB-SubCell"/>
</dbReference>
<feature type="region of interest" description="Disordered" evidence="7">
    <location>
        <begin position="1"/>
        <end position="28"/>
    </location>
</feature>
<evidence type="ECO:0000256" key="5">
    <source>
        <dbReference type="ARBA" id="ARBA00023242"/>
    </source>
</evidence>
<evidence type="ECO:0000313" key="9">
    <source>
        <dbReference type="EMBL" id="KAL2470799.1"/>
    </source>
</evidence>
<comment type="similarity">
    <text evidence="6">Belongs to the AP2/ERF transcription factor family. ERF subfamily.</text>
</comment>
<evidence type="ECO:0000256" key="4">
    <source>
        <dbReference type="ARBA" id="ARBA00023163"/>
    </source>
</evidence>
<evidence type="ECO:0000256" key="2">
    <source>
        <dbReference type="ARBA" id="ARBA00023015"/>
    </source>
</evidence>
<dbReference type="SMART" id="SM00380">
    <property type="entry name" value="AP2"/>
    <property type="match status" value="1"/>
</dbReference>
<evidence type="ECO:0000256" key="3">
    <source>
        <dbReference type="ARBA" id="ARBA00023125"/>
    </source>
</evidence>
<comment type="subcellular location">
    <subcellularLocation>
        <location evidence="1">Nucleus</location>
    </subcellularLocation>
</comment>
<dbReference type="SUPFAM" id="SSF54171">
    <property type="entry name" value="DNA-binding domain"/>
    <property type="match status" value="1"/>
</dbReference>
<accession>A0ABD1Q6N6</accession>
<sequence>MNTEPKNSDNNLIQKTHKNPENSVETTTKKIKRIRESATNVKHPVYRGVRMRNWGKWVSELSYDVAALSIKGSSAILNFPELAAALLSPVLLSLRDVKAAAAKAAAMQKFDLIESPSSSSSSLLSLVSSINLSTSSEELSQIVELPKSWILFRFARTEE</sequence>
<protein>
    <submittedName>
        <fullName evidence="9">Dehydration-responsive element-binding protein 3</fullName>
    </submittedName>
</protein>
<evidence type="ECO:0000259" key="8">
    <source>
        <dbReference type="SMART" id="SM00380"/>
    </source>
</evidence>
<organism evidence="9 10">
    <name type="scientific">Abeliophyllum distichum</name>
    <dbReference type="NCBI Taxonomy" id="126358"/>
    <lineage>
        <taxon>Eukaryota</taxon>
        <taxon>Viridiplantae</taxon>
        <taxon>Streptophyta</taxon>
        <taxon>Embryophyta</taxon>
        <taxon>Tracheophyta</taxon>
        <taxon>Spermatophyta</taxon>
        <taxon>Magnoliopsida</taxon>
        <taxon>eudicotyledons</taxon>
        <taxon>Gunneridae</taxon>
        <taxon>Pentapetalae</taxon>
        <taxon>asterids</taxon>
        <taxon>lamiids</taxon>
        <taxon>Lamiales</taxon>
        <taxon>Oleaceae</taxon>
        <taxon>Forsythieae</taxon>
        <taxon>Abeliophyllum</taxon>
    </lineage>
</organism>
<dbReference type="InterPro" id="IPR001471">
    <property type="entry name" value="AP2/ERF_dom"/>
</dbReference>
<dbReference type="Proteomes" id="UP001604336">
    <property type="component" value="Unassembled WGS sequence"/>
</dbReference>
<dbReference type="InterPro" id="IPR016177">
    <property type="entry name" value="DNA-bd_dom_sf"/>
</dbReference>
<keyword evidence="5" id="KW-0539">Nucleus</keyword>
<dbReference type="AlphaFoldDB" id="A0ABD1Q6N6"/>
<evidence type="ECO:0000313" key="10">
    <source>
        <dbReference type="Proteomes" id="UP001604336"/>
    </source>
</evidence>
<evidence type="ECO:0000256" key="1">
    <source>
        <dbReference type="ARBA" id="ARBA00004123"/>
    </source>
</evidence>
<gene>
    <name evidence="9" type="ORF">Adt_38935</name>
</gene>
<keyword evidence="2" id="KW-0805">Transcription regulation</keyword>
<keyword evidence="4" id="KW-0804">Transcription</keyword>
<dbReference type="PANTHER" id="PTHR31985:SF294">
    <property type="entry name" value="DEHYDRATION-RESPONSIVE ELEMENT-BINDING PROTEIN 3-LIKE"/>
    <property type="match status" value="1"/>
</dbReference>
<dbReference type="PANTHER" id="PTHR31985">
    <property type="entry name" value="ETHYLENE-RESPONSIVE TRANSCRIPTION FACTOR ERF042-RELATED"/>
    <property type="match status" value="1"/>
</dbReference>